<name>A0ABY4XDI6_9SPHN</name>
<evidence type="ECO:0000256" key="2">
    <source>
        <dbReference type="ARBA" id="ARBA00022617"/>
    </source>
</evidence>
<evidence type="ECO:0000256" key="4">
    <source>
        <dbReference type="ARBA" id="ARBA00022729"/>
    </source>
</evidence>
<dbReference type="SUPFAM" id="SSF46626">
    <property type="entry name" value="Cytochrome c"/>
    <property type="match status" value="2"/>
</dbReference>
<evidence type="ECO:0000256" key="5">
    <source>
        <dbReference type="ARBA" id="ARBA00022764"/>
    </source>
</evidence>
<proteinExistence type="predicted"/>
<keyword evidence="12" id="KW-1185">Reference proteome</keyword>
<dbReference type="Gene3D" id="1.10.760.10">
    <property type="entry name" value="Cytochrome c-like domain"/>
    <property type="match status" value="2"/>
</dbReference>
<feature type="compositionally biased region" description="Low complexity" evidence="9">
    <location>
        <begin position="1"/>
        <end position="12"/>
    </location>
</feature>
<keyword evidence="2 8" id="KW-0349">Heme</keyword>
<dbReference type="PROSITE" id="PS51007">
    <property type="entry name" value="CYTC"/>
    <property type="match status" value="2"/>
</dbReference>
<dbReference type="InterPro" id="IPR026259">
    <property type="entry name" value="MauG/Cytc_peroxidase"/>
</dbReference>
<keyword evidence="6" id="KW-0560">Oxidoreductase</keyword>
<evidence type="ECO:0000256" key="6">
    <source>
        <dbReference type="ARBA" id="ARBA00023002"/>
    </source>
</evidence>
<accession>A0ABY4XDI6</accession>
<dbReference type="PANTHER" id="PTHR30600">
    <property type="entry name" value="CYTOCHROME C PEROXIDASE-RELATED"/>
    <property type="match status" value="1"/>
</dbReference>
<gene>
    <name evidence="11" type="ORF">LHA26_17200</name>
</gene>
<keyword evidence="3 8" id="KW-0479">Metal-binding</keyword>
<keyword evidence="4" id="KW-0732">Signal</keyword>
<evidence type="ECO:0000256" key="3">
    <source>
        <dbReference type="ARBA" id="ARBA00022723"/>
    </source>
</evidence>
<comment type="subcellular location">
    <subcellularLocation>
        <location evidence="1">Periplasm</location>
    </subcellularLocation>
</comment>
<dbReference type="InterPro" id="IPR009056">
    <property type="entry name" value="Cyt_c-like_dom"/>
</dbReference>
<evidence type="ECO:0000256" key="9">
    <source>
        <dbReference type="SAM" id="MobiDB-lite"/>
    </source>
</evidence>
<dbReference type="PIRSF" id="PIRSF000294">
    <property type="entry name" value="Cytochrome-c_peroxidase"/>
    <property type="match status" value="1"/>
</dbReference>
<feature type="region of interest" description="Disordered" evidence="9">
    <location>
        <begin position="1"/>
        <end position="31"/>
    </location>
</feature>
<dbReference type="EMBL" id="CP084931">
    <property type="protein sequence ID" value="USI74909.1"/>
    <property type="molecule type" value="Genomic_DNA"/>
</dbReference>
<dbReference type="Pfam" id="PF03150">
    <property type="entry name" value="CCP_MauG"/>
    <property type="match status" value="1"/>
</dbReference>
<dbReference type="Proteomes" id="UP001056937">
    <property type="component" value="Chromosome 2"/>
</dbReference>
<evidence type="ECO:0000256" key="7">
    <source>
        <dbReference type="ARBA" id="ARBA00023004"/>
    </source>
</evidence>
<evidence type="ECO:0000256" key="1">
    <source>
        <dbReference type="ARBA" id="ARBA00004418"/>
    </source>
</evidence>
<dbReference type="InterPro" id="IPR051395">
    <property type="entry name" value="Cytochrome_c_Peroxidase/MauG"/>
</dbReference>
<protein>
    <submittedName>
        <fullName evidence="11">C-type cytochrome</fullName>
    </submittedName>
</protein>
<sequence>MLAAGLAGGAAPPGRPPADGRRPIAPLPAPPPAALRDRVALGARLYGDPRLSASGRISCQSCHDLASNGATGARRDPGDNGAASPFNTPTVFNSALNFRFNWQGGMPTLPDVVAASLRNPHVMGGSAPGLRRLRADRTLLLQARAAYRRDLDEAVLIDALSRYVRTLTTPGARFDRWLGGDRAALTAQEQRGWEMFQAVGCVSCHQGANIGGNLFERHGIFHPLAAGGPPVLRVPSLRNVAATAPYFHDGSAPTLAGAVRAMAYAQLDITLSERDVRDIVAFLGTLTGHYEGRPVHPAAR</sequence>
<dbReference type="Pfam" id="PF00034">
    <property type="entry name" value="Cytochrom_C"/>
    <property type="match status" value="1"/>
</dbReference>
<dbReference type="RefSeq" id="WP_252168724.1">
    <property type="nucleotide sequence ID" value="NZ_CP084931.1"/>
</dbReference>
<organism evidence="11 12">
    <name type="scientific">Sphingomonas morindae</name>
    <dbReference type="NCBI Taxonomy" id="1541170"/>
    <lineage>
        <taxon>Bacteria</taxon>
        <taxon>Pseudomonadati</taxon>
        <taxon>Pseudomonadota</taxon>
        <taxon>Alphaproteobacteria</taxon>
        <taxon>Sphingomonadales</taxon>
        <taxon>Sphingomonadaceae</taxon>
        <taxon>Sphingomonas</taxon>
    </lineage>
</organism>
<dbReference type="InterPro" id="IPR004852">
    <property type="entry name" value="Di-haem_cyt_c_peroxidsae"/>
</dbReference>
<evidence type="ECO:0000256" key="8">
    <source>
        <dbReference type="PROSITE-ProRule" id="PRU00433"/>
    </source>
</evidence>
<evidence type="ECO:0000259" key="10">
    <source>
        <dbReference type="PROSITE" id="PS51007"/>
    </source>
</evidence>
<feature type="domain" description="Cytochrome c" evidence="10">
    <location>
        <begin position="187"/>
        <end position="287"/>
    </location>
</feature>
<reference evidence="11" key="1">
    <citation type="journal article" date="2022" name="Toxins">
        <title>Genomic Analysis of Sphingopyxis sp. USTB-05 for Biodegrading Cyanobacterial Hepatotoxins.</title>
        <authorList>
            <person name="Liu C."/>
            <person name="Xu Q."/>
            <person name="Zhao Z."/>
            <person name="Zhang H."/>
            <person name="Liu X."/>
            <person name="Yin C."/>
            <person name="Liu Y."/>
            <person name="Yan H."/>
        </authorList>
    </citation>
    <scope>NUCLEOTIDE SEQUENCE</scope>
    <source>
        <strain evidence="11">NBD5</strain>
    </source>
</reference>
<evidence type="ECO:0000313" key="12">
    <source>
        <dbReference type="Proteomes" id="UP001056937"/>
    </source>
</evidence>
<dbReference type="InterPro" id="IPR036909">
    <property type="entry name" value="Cyt_c-like_dom_sf"/>
</dbReference>
<keyword evidence="7 8" id="KW-0408">Iron</keyword>
<evidence type="ECO:0000313" key="11">
    <source>
        <dbReference type="EMBL" id="USI74909.1"/>
    </source>
</evidence>
<dbReference type="PANTHER" id="PTHR30600:SF7">
    <property type="entry name" value="CYTOCHROME C PEROXIDASE-RELATED"/>
    <property type="match status" value="1"/>
</dbReference>
<keyword evidence="5" id="KW-0574">Periplasm</keyword>
<feature type="domain" description="Cytochrome c" evidence="10">
    <location>
        <begin position="37"/>
        <end position="168"/>
    </location>
</feature>